<dbReference type="GO" id="GO:0016874">
    <property type="term" value="F:ligase activity"/>
    <property type="evidence" value="ECO:0007669"/>
    <property type="project" value="UniProtKB-KW"/>
</dbReference>
<dbReference type="Gene3D" id="3.30.559.10">
    <property type="entry name" value="Chloramphenicol acetyltransferase-like domain"/>
    <property type="match status" value="1"/>
</dbReference>
<feature type="region of interest" description="Disordered" evidence="6">
    <location>
        <begin position="467"/>
        <end position="498"/>
    </location>
</feature>
<dbReference type="SUPFAM" id="SSF56801">
    <property type="entry name" value="Acetyl-CoA synthetase-like"/>
    <property type="match status" value="1"/>
</dbReference>
<dbReference type="Pfam" id="PF13193">
    <property type="entry name" value="AMP-binding_C"/>
    <property type="match status" value="1"/>
</dbReference>
<dbReference type="InterPro" id="IPR045851">
    <property type="entry name" value="AMP-bd_C_sf"/>
</dbReference>
<evidence type="ECO:0000256" key="4">
    <source>
        <dbReference type="ARBA" id="ARBA00022598"/>
    </source>
</evidence>
<evidence type="ECO:0000313" key="9">
    <source>
        <dbReference type="Proteomes" id="UP000654075"/>
    </source>
</evidence>
<feature type="compositionally biased region" description="Polar residues" evidence="6">
    <location>
        <begin position="1037"/>
        <end position="1050"/>
    </location>
</feature>
<evidence type="ECO:0000259" key="7">
    <source>
        <dbReference type="PROSITE" id="PS50075"/>
    </source>
</evidence>
<organism evidence="8 9">
    <name type="scientific">Polarella glacialis</name>
    <name type="common">Dinoflagellate</name>
    <dbReference type="NCBI Taxonomy" id="89957"/>
    <lineage>
        <taxon>Eukaryota</taxon>
        <taxon>Sar</taxon>
        <taxon>Alveolata</taxon>
        <taxon>Dinophyceae</taxon>
        <taxon>Suessiales</taxon>
        <taxon>Suessiaceae</taxon>
        <taxon>Polarella</taxon>
    </lineage>
</organism>
<feature type="non-terminal residue" evidence="8">
    <location>
        <position position="1"/>
    </location>
</feature>
<keyword evidence="4" id="KW-0436">Ligase</keyword>
<dbReference type="InterPro" id="IPR025110">
    <property type="entry name" value="AMP-bd_C"/>
</dbReference>
<dbReference type="Proteomes" id="UP000654075">
    <property type="component" value="Unassembled WGS sequence"/>
</dbReference>
<dbReference type="CDD" id="cd19531">
    <property type="entry name" value="LCL_NRPS-like"/>
    <property type="match status" value="1"/>
</dbReference>
<dbReference type="SUPFAM" id="SSF47336">
    <property type="entry name" value="ACP-like"/>
    <property type="match status" value="1"/>
</dbReference>
<evidence type="ECO:0000256" key="2">
    <source>
        <dbReference type="ARBA" id="ARBA00022450"/>
    </source>
</evidence>
<evidence type="ECO:0000256" key="5">
    <source>
        <dbReference type="ARBA" id="ARBA00023266"/>
    </source>
</evidence>
<keyword evidence="2" id="KW-0596">Phosphopantetheine</keyword>
<keyword evidence="3" id="KW-0597">Phosphoprotein</keyword>
<dbReference type="InterPro" id="IPR008826">
    <property type="entry name" value="Se-bd"/>
</dbReference>
<dbReference type="Pfam" id="PF00550">
    <property type="entry name" value="PP-binding"/>
    <property type="match status" value="1"/>
</dbReference>
<dbReference type="SUPFAM" id="SSF52777">
    <property type="entry name" value="CoA-dependent acyltransferases"/>
    <property type="match status" value="2"/>
</dbReference>
<dbReference type="Gene3D" id="3.30.300.30">
    <property type="match status" value="1"/>
</dbReference>
<dbReference type="GO" id="GO:0005737">
    <property type="term" value="C:cytoplasm"/>
    <property type="evidence" value="ECO:0007669"/>
    <property type="project" value="TreeGrafter"/>
</dbReference>
<dbReference type="Gene3D" id="3.30.559.30">
    <property type="entry name" value="Nonribosomal peptide synthetase, condensation domain"/>
    <property type="match status" value="1"/>
</dbReference>
<dbReference type="InterPro" id="IPR009081">
    <property type="entry name" value="PP-bd_ACP"/>
</dbReference>
<dbReference type="PANTHER" id="PTHR45527:SF1">
    <property type="entry name" value="FATTY ACID SYNTHASE"/>
    <property type="match status" value="1"/>
</dbReference>
<dbReference type="Pfam" id="PF00668">
    <property type="entry name" value="Condensation"/>
    <property type="match status" value="1"/>
</dbReference>
<keyword evidence="9" id="KW-1185">Reference proteome</keyword>
<gene>
    <name evidence="8" type="ORF">PGLA1383_LOCUS15243</name>
</gene>
<evidence type="ECO:0000256" key="6">
    <source>
        <dbReference type="SAM" id="MobiDB-lite"/>
    </source>
</evidence>
<keyword evidence="5" id="KW-0711">Selenium</keyword>
<dbReference type="Gene3D" id="3.40.50.980">
    <property type="match status" value="1"/>
</dbReference>
<evidence type="ECO:0000256" key="1">
    <source>
        <dbReference type="ARBA" id="ARBA00005606"/>
    </source>
</evidence>
<sequence>MAELWPTLSVGACVLPAPDDDVRLLPEALCRWYAESGATVTFLTTQLAEAVLLEPSYPRSLKLRTLFTGGDKLHFGPPAHAPFKLVNIYGPTECTVNVTMCMVPPGSGPPPIGEPVAGSQLYVLDPQMRPQPVGIFGELFIGGPQVGAGYLGRPDLTAERFVQNPFANIPAPPSECGPTLWPSGPNWEGRAGPDPGAKAGASCGAAVRSLELSSAQHGARLYRTGDLVRWTEHGAIDFLGRADCQVKIRGQRIELGEIEATLLKHEAVRECVVLCRQLPNLSDKYLACYWSSEKDTTSKGPSDPDLVAWLRTELPDYMVPKVMVKLPRLPVNANGKVDRKALPEPLLGASAGQFQGAGAEEALLLGSRGAAWGSEEEASPRAPDCPKTQRLEAGLQAAFEAVLGRAALPVAVSFFDLGGHSLSVGQLVNRLRRDLDLQWATLGDVYAAPSIRALALRLRAEQKLQLQKQAEKSSSGGEQQSESEQDEPSSPSGSYPASFQQTTLYGMAQLGPEASSALNLAFCCHVRGHLDVPRLRRAFSALSLRHDALRSTFTARASSGPGQPQLECEVQEGDCLDFSQVEAPADLAEWLLDQQYEAFDLLQGPLCRVRVLAEETGGGKEAWVLHWTLHHISADLWSYNILLDDLAAAYAQLRSSQEVSWPIPAPQYRDYARGEAAWLASEQGQSSLKYWLEKLQHAPPALELPAAEHKRGRASFKGSKVDFQLDKELLCQLKEISRRCGAASAHPVLLAAWMVLLSRHAQEEDLCVGAPMACRTTAESEAAVGYFVNPLCIRASVSGSFEQLVKQVALDVRQSLQHQRVPLALACERLGLEERRLLQGMFVFQTCPMEAYEAKLPSFFMGFEGAELPLGPDLRLESLDLGQRHAQFDLALMLANSPGGHLIGSFQYNSQTYGREAVLRLQAQYQRILKAVAAEPWAEVGQVQLFGAEDLRLIQQRSLSPWPRELPAQSLPQLMVAQCETNPSAVAVVGPDGTCTFGEVLRCAELLGEVLLAAGGEFLGAGAAEGGVLGGGGSRSPGESPSPQNLTARSPDTCAWHSPAQPQHYGQRSHWAAGGAPMPVPSFPFPSARPESMEGTPQNPLVGLMVSQPGQVDGCRASRSLAGRGYFPLDAGHPMERWCLLCLRDHGRNHRLGKWRLCIAPGPDYLATVDVDPSSANYSQVIHRLQMPEPGDELHHMGWNACASCTCQPGRPVHGFLVAPGVMSGNIYFIDVHSEPSAPCLSKVLHAAELAEKVGVALPTRRTAFRTSCWCLSWAAATATVAWKQKAPASCAWTRARWGCWAAGSVQAGGHVSGTTSLATTCSEWGHPDCFTRGFNPADVSEGKYGSKLCIWDWAKKSMIQEIDVGQGSIPLEVRFFHDPDKAVGFVGCALSSELRRIFSRPGTADGEEQLLWVTECVVKVPPVPVEGWCLPEMPAFITDFCISLDDRFVYLSCWLHGDVRQYKVCDDGREMKLVGQVFLGGLLKKGGPVRRLDGEEAPEPLVVKGVEIQGGSQMLQLSLDGRRLFVSTSLFSSWDLQFYPDMVSRGAQLLQLDVDTEKGGLKLNHDFLVDFGTDPFGPALCHEMRLRGGAELRLTQLSASFPSGVTVVLLRYARRLSSLLCWINLSLQPRSGVTGEAGLRRQQNLWREIEELHRRARQLAEVSAVLRGRLPDPELPMRWAQWFEDIGEVAGLPADHCKRYRSQREQVAAVWANNRRTFLCTDEHVDALLHSLVDLEEIVRSAVANESKQSQ</sequence>
<dbReference type="OrthoDB" id="10252446at2759"/>
<dbReference type="InterPro" id="IPR023213">
    <property type="entry name" value="CAT-like_dom_sf"/>
</dbReference>
<dbReference type="InterPro" id="IPR001242">
    <property type="entry name" value="Condensation_dom"/>
</dbReference>
<accession>A0A813EGM0</accession>
<dbReference type="InterPro" id="IPR020806">
    <property type="entry name" value="PKS_PP-bd"/>
</dbReference>
<comment type="caution">
    <text evidence="8">The sequence shown here is derived from an EMBL/GenBank/DDBJ whole genome shotgun (WGS) entry which is preliminary data.</text>
</comment>
<dbReference type="Gene3D" id="2.30.38.10">
    <property type="entry name" value="Luciferase, Domain 3"/>
    <property type="match status" value="2"/>
</dbReference>
<dbReference type="GO" id="GO:0043041">
    <property type="term" value="P:amino acid activation for nonribosomal peptide biosynthetic process"/>
    <property type="evidence" value="ECO:0007669"/>
    <property type="project" value="TreeGrafter"/>
</dbReference>
<dbReference type="InterPro" id="IPR036736">
    <property type="entry name" value="ACP-like_sf"/>
</dbReference>
<dbReference type="GO" id="GO:0008430">
    <property type="term" value="F:selenium binding"/>
    <property type="evidence" value="ECO:0007669"/>
    <property type="project" value="InterPro"/>
</dbReference>
<dbReference type="EMBL" id="CAJNNV010008921">
    <property type="protein sequence ID" value="CAE8596783.1"/>
    <property type="molecule type" value="Genomic_DNA"/>
</dbReference>
<dbReference type="GO" id="GO:0044550">
    <property type="term" value="P:secondary metabolite biosynthetic process"/>
    <property type="evidence" value="ECO:0007669"/>
    <property type="project" value="TreeGrafter"/>
</dbReference>
<protein>
    <recommendedName>
        <fullName evidence="7">Carrier domain-containing protein</fullName>
    </recommendedName>
</protein>
<name>A0A813EGM0_POLGL</name>
<comment type="similarity">
    <text evidence="1">Belongs to the selenium-binding protein family.</text>
</comment>
<dbReference type="SUPFAM" id="SSF101908">
    <property type="entry name" value="Putative isomerase YbhE"/>
    <property type="match status" value="1"/>
</dbReference>
<feature type="domain" description="Carrier" evidence="7">
    <location>
        <begin position="386"/>
        <end position="462"/>
    </location>
</feature>
<dbReference type="PANTHER" id="PTHR45527">
    <property type="entry name" value="NONRIBOSOMAL PEPTIDE SYNTHETASE"/>
    <property type="match status" value="1"/>
</dbReference>
<feature type="compositionally biased region" description="Low complexity" evidence="6">
    <location>
        <begin position="467"/>
        <end position="480"/>
    </location>
</feature>
<reference evidence="8" key="1">
    <citation type="submission" date="2021-02" db="EMBL/GenBank/DDBJ databases">
        <authorList>
            <person name="Dougan E. K."/>
            <person name="Rhodes N."/>
            <person name="Thang M."/>
            <person name="Chan C."/>
        </authorList>
    </citation>
    <scope>NUCLEOTIDE SEQUENCE</scope>
</reference>
<evidence type="ECO:0000313" key="8">
    <source>
        <dbReference type="EMBL" id="CAE8596783.1"/>
    </source>
</evidence>
<dbReference type="GO" id="GO:0031177">
    <property type="term" value="F:phosphopantetheine binding"/>
    <property type="evidence" value="ECO:0007669"/>
    <property type="project" value="InterPro"/>
</dbReference>
<dbReference type="Pfam" id="PF00501">
    <property type="entry name" value="AMP-binding"/>
    <property type="match status" value="1"/>
</dbReference>
<dbReference type="Gene3D" id="1.10.1200.10">
    <property type="entry name" value="ACP-like"/>
    <property type="match status" value="1"/>
</dbReference>
<proteinExistence type="inferred from homology"/>
<feature type="region of interest" description="Disordered" evidence="6">
    <location>
        <begin position="1030"/>
        <end position="1078"/>
    </location>
</feature>
<dbReference type="Pfam" id="PF05694">
    <property type="entry name" value="SBP56"/>
    <property type="match status" value="2"/>
</dbReference>
<dbReference type="InterPro" id="IPR000873">
    <property type="entry name" value="AMP-dep_synth/lig_dom"/>
</dbReference>
<evidence type="ECO:0000256" key="3">
    <source>
        <dbReference type="ARBA" id="ARBA00022553"/>
    </source>
</evidence>
<dbReference type="SMART" id="SM00823">
    <property type="entry name" value="PKS_PP"/>
    <property type="match status" value="1"/>
</dbReference>
<dbReference type="PROSITE" id="PS50075">
    <property type="entry name" value="CARRIER"/>
    <property type="match status" value="1"/>
</dbReference>